<evidence type="ECO:0000259" key="1">
    <source>
        <dbReference type="Pfam" id="PF11443"/>
    </source>
</evidence>
<dbReference type="InterPro" id="IPR036465">
    <property type="entry name" value="vWFA_dom_sf"/>
</dbReference>
<keyword evidence="4" id="KW-1185">Reference proteome</keyword>
<dbReference type="InterPro" id="IPR058580">
    <property type="entry name" value="DUF2828"/>
</dbReference>
<feature type="domain" description="DUF7788" evidence="2">
    <location>
        <begin position="286"/>
        <end position="464"/>
    </location>
</feature>
<reference evidence="3 4" key="1">
    <citation type="submission" date="2021-02" db="EMBL/GenBank/DDBJ databases">
        <title>Characterization of Marinitoga sp. nov. str. BP5-C20A.</title>
        <authorList>
            <person name="Erauso G."/>
            <person name="Postec A."/>
        </authorList>
    </citation>
    <scope>NUCLEOTIDE SEQUENCE [LARGE SCALE GENOMIC DNA]</scope>
    <source>
        <strain evidence="3 4">BP5-C20A</strain>
    </source>
</reference>
<dbReference type="InterPro" id="IPR056690">
    <property type="entry name" value="DUF7788"/>
</dbReference>
<dbReference type="Gene3D" id="3.40.50.410">
    <property type="entry name" value="von Willebrand factor, type A domain"/>
    <property type="match status" value="1"/>
</dbReference>
<organism evidence="3 4">
    <name type="scientific">Marinitoga aeolica</name>
    <dbReference type="NCBI Taxonomy" id="2809031"/>
    <lineage>
        <taxon>Bacteria</taxon>
        <taxon>Thermotogati</taxon>
        <taxon>Thermotogota</taxon>
        <taxon>Thermotogae</taxon>
        <taxon>Petrotogales</taxon>
        <taxon>Petrotogaceae</taxon>
        <taxon>Marinitoga</taxon>
    </lineage>
</organism>
<dbReference type="Proteomes" id="UP001232493">
    <property type="component" value="Chromosome"/>
</dbReference>
<gene>
    <name evidence="3" type="ORF">JRV97_00990</name>
</gene>
<protein>
    <submittedName>
        <fullName evidence="3">DUF2828 family protein</fullName>
    </submittedName>
</protein>
<dbReference type="PANTHER" id="PTHR31373">
    <property type="entry name" value="OS06G0652100 PROTEIN"/>
    <property type="match status" value="1"/>
</dbReference>
<dbReference type="RefSeq" id="WP_280999390.1">
    <property type="nucleotide sequence ID" value="NZ_CP069362.1"/>
</dbReference>
<dbReference type="Pfam" id="PF25043">
    <property type="entry name" value="DUF7788"/>
    <property type="match status" value="1"/>
</dbReference>
<sequence length="484" mass="56349">MSREFIESLKLESNVSFTANGALSFKTSGSYVVDFFYFCGALMDDLKRFETMFFNAFNEDRLKAIRILFYSRDVRGGQGVRNTFRTILNRLGTFYPDIALKIAKYVPEYGRWDDLYAFVGTSIEAQVFKMMYNQLIEDIKNYKEGKEISLLAKWLKSENTSSAESRKLGKLTSKYFNMDSKTYRKVLSGLREHLRIVERDVSSNNWENIDYEIVPSQAMKRYRKSFLKHDEKRFLEYLEKVKEGKKKINASTLYPHQVVEMVMEKPDETAELLWKNLPKHEVKEDALVMADVSGSMYSGYPMPILVSISLAIYIAQRNKGKFKNTFLTFSQNPELQEIKGETLYENVVTLQNADWGMNTDIIKTFKLILDVAKKGNYTNEDLPKTIYIISDMQFDIAVEDNKMTNYEKIKQMYKGYGYEVPRIVFWNVSSYGRDVPVKDDEKGVMTLSGFNPVILDYIIEGKEFTPYDLVDIVINSERYNKINI</sequence>
<proteinExistence type="predicted"/>
<dbReference type="PIRSF" id="PIRSF015417">
    <property type="entry name" value="T31B5_30_vWA"/>
    <property type="match status" value="1"/>
</dbReference>
<dbReference type="EMBL" id="CP069362">
    <property type="protein sequence ID" value="WGS65162.1"/>
    <property type="molecule type" value="Genomic_DNA"/>
</dbReference>
<dbReference type="InterPro" id="IPR011205">
    <property type="entry name" value="UCP015417_vWA"/>
</dbReference>
<dbReference type="SUPFAM" id="SSF53300">
    <property type="entry name" value="vWA-like"/>
    <property type="match status" value="1"/>
</dbReference>
<feature type="domain" description="DUF2828" evidence="1">
    <location>
        <begin position="151"/>
        <end position="272"/>
    </location>
</feature>
<dbReference type="PANTHER" id="PTHR31373:SF27">
    <property type="entry name" value="TROVE DOMAIN-CONTAINING PROTEIN"/>
    <property type="match status" value="1"/>
</dbReference>
<evidence type="ECO:0000313" key="3">
    <source>
        <dbReference type="EMBL" id="WGS65162.1"/>
    </source>
</evidence>
<evidence type="ECO:0000259" key="2">
    <source>
        <dbReference type="Pfam" id="PF25043"/>
    </source>
</evidence>
<feature type="domain" description="DUF2828" evidence="1">
    <location>
        <begin position="18"/>
        <end position="127"/>
    </location>
</feature>
<name>A0ABY8PRC0_9BACT</name>
<dbReference type="Pfam" id="PF11443">
    <property type="entry name" value="DUF2828"/>
    <property type="match status" value="2"/>
</dbReference>
<accession>A0ABY8PRC0</accession>
<evidence type="ECO:0000313" key="4">
    <source>
        <dbReference type="Proteomes" id="UP001232493"/>
    </source>
</evidence>